<keyword evidence="2" id="KW-0673">Quorum sensing</keyword>
<evidence type="ECO:0000256" key="4">
    <source>
        <dbReference type="ARBA" id="ARBA00022692"/>
    </source>
</evidence>
<evidence type="ECO:0000256" key="3">
    <source>
        <dbReference type="ARBA" id="ARBA00022670"/>
    </source>
</evidence>
<evidence type="ECO:0000256" key="2">
    <source>
        <dbReference type="ARBA" id="ARBA00022654"/>
    </source>
</evidence>
<evidence type="ECO:0000256" key="7">
    <source>
        <dbReference type="ARBA" id="ARBA00023136"/>
    </source>
</evidence>
<keyword evidence="3" id="KW-0645">Protease</keyword>
<evidence type="ECO:0000313" key="10">
    <source>
        <dbReference type="Proteomes" id="UP000430508"/>
    </source>
</evidence>
<keyword evidence="6 8" id="KW-1133">Transmembrane helix</keyword>
<feature type="transmembrane region" description="Helical" evidence="8">
    <location>
        <begin position="164"/>
        <end position="185"/>
    </location>
</feature>
<accession>A0A857DNC6</accession>
<feature type="transmembrane region" description="Helical" evidence="8">
    <location>
        <begin position="140"/>
        <end position="158"/>
    </location>
</feature>
<keyword evidence="7 8" id="KW-0472">Membrane</keyword>
<protein>
    <recommendedName>
        <fullName evidence="11">Accessory gene regulator B</fullName>
    </recommendedName>
</protein>
<dbReference type="GO" id="GO:0009372">
    <property type="term" value="P:quorum sensing"/>
    <property type="evidence" value="ECO:0007669"/>
    <property type="project" value="UniProtKB-KW"/>
</dbReference>
<evidence type="ECO:0000313" key="9">
    <source>
        <dbReference type="EMBL" id="QHA01912.1"/>
    </source>
</evidence>
<evidence type="ECO:0008006" key="11">
    <source>
        <dbReference type="Google" id="ProtNLM"/>
    </source>
</evidence>
<keyword evidence="4 8" id="KW-0812">Transmembrane</keyword>
<dbReference type="SMART" id="SM00793">
    <property type="entry name" value="AgrB"/>
    <property type="match status" value="1"/>
</dbReference>
<name>A0A857DNC6_9FIRM</name>
<keyword evidence="5" id="KW-0378">Hydrolase</keyword>
<organism evidence="9 10">
    <name type="scientific">Dehalobacter restrictus</name>
    <dbReference type="NCBI Taxonomy" id="55583"/>
    <lineage>
        <taxon>Bacteria</taxon>
        <taxon>Bacillati</taxon>
        <taxon>Bacillota</taxon>
        <taxon>Clostridia</taxon>
        <taxon>Eubacteriales</taxon>
        <taxon>Desulfitobacteriaceae</taxon>
        <taxon>Dehalobacter</taxon>
    </lineage>
</organism>
<evidence type="ECO:0000256" key="5">
    <source>
        <dbReference type="ARBA" id="ARBA00022801"/>
    </source>
</evidence>
<dbReference type="Proteomes" id="UP000430508">
    <property type="component" value="Chromosome"/>
</dbReference>
<evidence type="ECO:0000256" key="1">
    <source>
        <dbReference type="ARBA" id="ARBA00022475"/>
    </source>
</evidence>
<dbReference type="Pfam" id="PF04647">
    <property type="entry name" value="AgrB"/>
    <property type="match status" value="1"/>
</dbReference>
<dbReference type="InterPro" id="IPR006741">
    <property type="entry name" value="AgrB"/>
</dbReference>
<reference evidence="9 10" key="1">
    <citation type="submission" date="2019-12" db="EMBL/GenBank/DDBJ databases">
        <title>Sequence classification of anaerobic respiratory reductive dehalogenases: First we see many, then we see few.</title>
        <authorList>
            <person name="Molenda O."/>
            <person name="Puentes Jacome L.A."/>
            <person name="Cao X."/>
            <person name="Nesbo C.L."/>
            <person name="Tang S."/>
            <person name="Morson N."/>
            <person name="Patron J."/>
            <person name="Lomheim L."/>
            <person name="Wishart D.S."/>
            <person name="Edwards E.A."/>
        </authorList>
    </citation>
    <scope>NUCLEOTIDE SEQUENCE [LARGE SCALE GENOMIC DNA]</scope>
    <source>
        <strain evidence="9 10">12DCA</strain>
    </source>
</reference>
<evidence type="ECO:0000256" key="6">
    <source>
        <dbReference type="ARBA" id="ARBA00022989"/>
    </source>
</evidence>
<dbReference type="AlphaFoldDB" id="A0A857DNC6"/>
<dbReference type="GO" id="GO:0016020">
    <property type="term" value="C:membrane"/>
    <property type="evidence" value="ECO:0007669"/>
    <property type="project" value="InterPro"/>
</dbReference>
<dbReference type="GO" id="GO:0006508">
    <property type="term" value="P:proteolysis"/>
    <property type="evidence" value="ECO:0007669"/>
    <property type="project" value="UniProtKB-KW"/>
</dbReference>
<proteinExistence type="predicted"/>
<dbReference type="EMBL" id="CP046996">
    <property type="protein sequence ID" value="QHA01912.1"/>
    <property type="molecule type" value="Genomic_DNA"/>
</dbReference>
<keyword evidence="1" id="KW-1003">Cell membrane</keyword>
<gene>
    <name evidence="9" type="ORF">GQ588_07865</name>
</gene>
<evidence type="ECO:0000256" key="8">
    <source>
        <dbReference type="SAM" id="Phobius"/>
    </source>
</evidence>
<dbReference type="GO" id="GO:0008233">
    <property type="term" value="F:peptidase activity"/>
    <property type="evidence" value="ECO:0007669"/>
    <property type="project" value="UniProtKB-KW"/>
</dbReference>
<sequence length="206" mass="23475">MSAFHVGLLCNFNKQFSRKYQRYIELYLDGYIFYIIHRKVIDLIIFQNKDWRMGEQLFDLEGVAHHLTNRMVKGQEMDAVHKVKIEYGLALLLGVMIELVLTVGVSAIFGTIVYTLVIMFSALALRVFTGGSHCSSYRRCLFFSMVFFTGLSLAARWIASQINVYPLIEVILIPANLGILFQAFMQTAIGKNFVLASDKLMQKIGI</sequence>